<evidence type="ECO:0000313" key="4">
    <source>
        <dbReference type="Proteomes" id="UP000547879"/>
    </source>
</evidence>
<dbReference type="EMBL" id="JACHEG010000001">
    <property type="protein sequence ID" value="MBB6161204.1"/>
    <property type="molecule type" value="Genomic_DNA"/>
</dbReference>
<evidence type="ECO:0000256" key="2">
    <source>
        <dbReference type="SAM" id="Phobius"/>
    </source>
</evidence>
<name>A0A7W9Y395_9HYPH</name>
<feature type="region of interest" description="Disordered" evidence="1">
    <location>
        <begin position="332"/>
        <end position="351"/>
    </location>
</feature>
<sequence>MTGDPNVEKEERVLSTEQAKLLAFKMLHQPDPCSDIPPSLLSGYDIDRYVRLTGLISPYYSGGGMGNRMKKASYEGRIGSKAYFFSEKGDLEPILVKGEPLRVPANSIVFVESDLEFRLPDYIALRFNLSIRHVHRGLLLGTGPLVDPGFWGRLCIPLHNLTNEEYLIAPNEGLFWVEFTKTTPGEIVGRNPLVSDPQEQSDSLDRGLWDIEKFIRKAARPLDPAKPSIPIRSSISVVAEQNRKRAETAADEATRAQKQAEESKKEAEAAKKSSVESKAALEEIKAKVESYGLIGVLLSLATAFTLWGTFFFGVRADMAALGARLDGEIAARQSKPNDAKPDSAKSTEAERLKFDVDNLKRRLDDVVRENDALRTQIQTLTSGQK</sequence>
<organism evidence="3 4">
    <name type="scientific">Rhizobium wenxiniae</name>
    <dbReference type="NCBI Taxonomy" id="1737357"/>
    <lineage>
        <taxon>Bacteria</taxon>
        <taxon>Pseudomonadati</taxon>
        <taxon>Pseudomonadota</taxon>
        <taxon>Alphaproteobacteria</taxon>
        <taxon>Hyphomicrobiales</taxon>
        <taxon>Rhizobiaceae</taxon>
        <taxon>Rhizobium/Agrobacterium group</taxon>
        <taxon>Rhizobium</taxon>
    </lineage>
</organism>
<evidence type="ECO:0000256" key="1">
    <source>
        <dbReference type="SAM" id="MobiDB-lite"/>
    </source>
</evidence>
<protein>
    <submittedName>
        <fullName evidence="3">Deoxycytidine triphosphate deaminase</fullName>
    </submittedName>
</protein>
<keyword evidence="2" id="KW-0472">Membrane</keyword>
<keyword evidence="4" id="KW-1185">Reference proteome</keyword>
<dbReference type="RefSeq" id="WP_183990084.1">
    <property type="nucleotide sequence ID" value="NZ_BMHW01000001.1"/>
</dbReference>
<reference evidence="3 4" key="1">
    <citation type="submission" date="2020-08" db="EMBL/GenBank/DDBJ databases">
        <title>Genomic Encyclopedia of Type Strains, Phase IV (KMG-IV): sequencing the most valuable type-strain genomes for metagenomic binning, comparative biology and taxonomic classification.</title>
        <authorList>
            <person name="Goeker M."/>
        </authorList>
    </citation>
    <scope>NUCLEOTIDE SEQUENCE [LARGE SCALE GENOMIC DNA]</scope>
    <source>
        <strain evidence="3 4">DSM 100734</strain>
    </source>
</reference>
<proteinExistence type="predicted"/>
<feature type="region of interest" description="Disordered" evidence="1">
    <location>
        <begin position="248"/>
        <end position="273"/>
    </location>
</feature>
<dbReference type="InterPro" id="IPR036157">
    <property type="entry name" value="dUTPase-like_sf"/>
</dbReference>
<dbReference type="Gene3D" id="2.70.40.10">
    <property type="match status" value="1"/>
</dbReference>
<dbReference type="AlphaFoldDB" id="A0A7W9Y395"/>
<dbReference type="Proteomes" id="UP000547879">
    <property type="component" value="Unassembled WGS sequence"/>
</dbReference>
<comment type="caution">
    <text evidence="3">The sequence shown here is derived from an EMBL/GenBank/DDBJ whole genome shotgun (WGS) entry which is preliminary data.</text>
</comment>
<evidence type="ECO:0000313" key="3">
    <source>
        <dbReference type="EMBL" id="MBB6161204.1"/>
    </source>
</evidence>
<keyword evidence="2" id="KW-0812">Transmembrane</keyword>
<gene>
    <name evidence="3" type="ORF">HNQ72_001001</name>
</gene>
<dbReference type="SUPFAM" id="SSF51283">
    <property type="entry name" value="dUTPase-like"/>
    <property type="match status" value="1"/>
</dbReference>
<feature type="transmembrane region" description="Helical" evidence="2">
    <location>
        <begin position="291"/>
        <end position="314"/>
    </location>
</feature>
<keyword evidence="2" id="KW-1133">Transmembrane helix</keyword>
<accession>A0A7W9Y395</accession>